<dbReference type="PROSITE" id="PS51935">
    <property type="entry name" value="NLPC_P60"/>
    <property type="match status" value="1"/>
</dbReference>
<dbReference type="EMBL" id="JAAXOO010000007">
    <property type="protein sequence ID" value="NKY36616.1"/>
    <property type="molecule type" value="Genomic_DNA"/>
</dbReference>
<evidence type="ECO:0000313" key="7">
    <source>
        <dbReference type="Proteomes" id="UP000565715"/>
    </source>
</evidence>
<reference evidence="6 7" key="1">
    <citation type="submission" date="2020-04" db="EMBL/GenBank/DDBJ databases">
        <title>MicrobeNet Type strains.</title>
        <authorList>
            <person name="Nicholson A.C."/>
        </authorList>
    </citation>
    <scope>NUCLEOTIDE SEQUENCE [LARGE SCALE GENOMIC DNA]</scope>
    <source>
        <strain evidence="6 7">DSM 45078</strain>
    </source>
</reference>
<dbReference type="PANTHER" id="PTHR47359">
    <property type="entry name" value="PEPTIDOGLYCAN DL-ENDOPEPTIDASE CWLO"/>
    <property type="match status" value="1"/>
</dbReference>
<dbReference type="InterPro" id="IPR051794">
    <property type="entry name" value="PG_Endopeptidase_C40"/>
</dbReference>
<organism evidence="6 7">
    <name type="scientific">Nocardia speluncae</name>
    <dbReference type="NCBI Taxonomy" id="419477"/>
    <lineage>
        <taxon>Bacteria</taxon>
        <taxon>Bacillati</taxon>
        <taxon>Actinomycetota</taxon>
        <taxon>Actinomycetes</taxon>
        <taxon>Mycobacteriales</taxon>
        <taxon>Nocardiaceae</taxon>
        <taxon>Nocardia</taxon>
    </lineage>
</organism>
<dbReference type="Gene3D" id="3.90.1720.10">
    <property type="entry name" value="endopeptidase domain like (from Nostoc punctiforme)"/>
    <property type="match status" value="1"/>
</dbReference>
<feature type="domain" description="NlpC/P60" evidence="5">
    <location>
        <begin position="88"/>
        <end position="202"/>
    </location>
</feature>
<name>A0A846XPK2_9NOCA</name>
<gene>
    <name evidence="6" type="ORF">HGA13_26610</name>
</gene>
<evidence type="ECO:0000259" key="5">
    <source>
        <dbReference type="PROSITE" id="PS51935"/>
    </source>
</evidence>
<keyword evidence="3" id="KW-0378">Hydrolase</keyword>
<dbReference type="Proteomes" id="UP000565715">
    <property type="component" value="Unassembled WGS sequence"/>
</dbReference>
<proteinExistence type="inferred from homology"/>
<dbReference type="PANTHER" id="PTHR47359:SF3">
    <property type="entry name" value="NLP_P60 DOMAIN-CONTAINING PROTEIN-RELATED"/>
    <property type="match status" value="1"/>
</dbReference>
<evidence type="ECO:0000256" key="2">
    <source>
        <dbReference type="ARBA" id="ARBA00022670"/>
    </source>
</evidence>
<sequence>MVRGSQLLGGCREYTGAPHGVSCIDRQKGGHVIGIALRRGIAGVLLTTAVTAVAAAPGWAQPSGSASGSASGSSSLSASGSAGLPVSTIAGLGALTAATTQTGKMYEWGATGPDTWDCSALVQWAFRQVGVALPRTTWEQAEVGAAVPPYALAPGDVVIINQDASHVGIYAGSGQVLNAYGAGVPVGLTPLEQFYVHSIRRF</sequence>
<evidence type="ECO:0000256" key="4">
    <source>
        <dbReference type="ARBA" id="ARBA00022807"/>
    </source>
</evidence>
<keyword evidence="2" id="KW-0645">Protease</keyword>
<dbReference type="InterPro" id="IPR000064">
    <property type="entry name" value="NLP_P60_dom"/>
</dbReference>
<dbReference type="InterPro" id="IPR038765">
    <property type="entry name" value="Papain-like_cys_pep_sf"/>
</dbReference>
<evidence type="ECO:0000313" key="6">
    <source>
        <dbReference type="EMBL" id="NKY36616.1"/>
    </source>
</evidence>
<evidence type="ECO:0000256" key="3">
    <source>
        <dbReference type="ARBA" id="ARBA00022801"/>
    </source>
</evidence>
<dbReference type="GO" id="GO:0006508">
    <property type="term" value="P:proteolysis"/>
    <property type="evidence" value="ECO:0007669"/>
    <property type="project" value="UniProtKB-KW"/>
</dbReference>
<keyword evidence="7" id="KW-1185">Reference proteome</keyword>
<evidence type="ECO:0000256" key="1">
    <source>
        <dbReference type="ARBA" id="ARBA00007074"/>
    </source>
</evidence>
<dbReference type="SUPFAM" id="SSF54001">
    <property type="entry name" value="Cysteine proteinases"/>
    <property type="match status" value="1"/>
</dbReference>
<dbReference type="GO" id="GO:0008234">
    <property type="term" value="F:cysteine-type peptidase activity"/>
    <property type="evidence" value="ECO:0007669"/>
    <property type="project" value="UniProtKB-KW"/>
</dbReference>
<comment type="similarity">
    <text evidence="1">Belongs to the peptidase C40 family.</text>
</comment>
<dbReference type="AlphaFoldDB" id="A0A846XPK2"/>
<keyword evidence="4" id="KW-0788">Thiol protease</keyword>
<dbReference type="Pfam" id="PF00877">
    <property type="entry name" value="NLPC_P60"/>
    <property type="match status" value="1"/>
</dbReference>
<protein>
    <submittedName>
        <fullName evidence="6">NlpC/P60 family protein</fullName>
    </submittedName>
</protein>
<comment type="caution">
    <text evidence="6">The sequence shown here is derived from an EMBL/GenBank/DDBJ whole genome shotgun (WGS) entry which is preliminary data.</text>
</comment>
<accession>A0A846XPK2</accession>